<dbReference type="EMBL" id="BNJK01000001">
    <property type="protein sequence ID" value="GHO93665.1"/>
    <property type="molecule type" value="Genomic_DNA"/>
</dbReference>
<dbReference type="EC" id="2.7.11.1" evidence="1"/>
<dbReference type="SUPFAM" id="SSF56112">
    <property type="entry name" value="Protein kinase-like (PK-like)"/>
    <property type="match status" value="1"/>
</dbReference>
<evidence type="ECO:0000256" key="3">
    <source>
        <dbReference type="ARBA" id="ARBA00022741"/>
    </source>
</evidence>
<keyword evidence="8" id="KW-1185">Reference proteome</keyword>
<reference evidence="7" key="1">
    <citation type="submission" date="2020-10" db="EMBL/GenBank/DDBJ databases">
        <title>Taxonomic study of unclassified bacteria belonging to the class Ktedonobacteria.</title>
        <authorList>
            <person name="Yabe S."/>
            <person name="Wang C.M."/>
            <person name="Zheng Y."/>
            <person name="Sakai Y."/>
            <person name="Cavaletti L."/>
            <person name="Monciardini P."/>
            <person name="Donadio S."/>
        </authorList>
    </citation>
    <scope>NUCLEOTIDE SEQUENCE</scope>
    <source>
        <strain evidence="7">ID150040</strain>
    </source>
</reference>
<dbReference type="PROSITE" id="PS50011">
    <property type="entry name" value="PROTEIN_KINASE_DOM"/>
    <property type="match status" value="1"/>
</dbReference>
<evidence type="ECO:0000256" key="1">
    <source>
        <dbReference type="ARBA" id="ARBA00012513"/>
    </source>
</evidence>
<accession>A0A8J3IJK6</accession>
<dbReference type="PANTHER" id="PTHR43671">
    <property type="entry name" value="SERINE/THREONINE-PROTEIN KINASE NEK"/>
    <property type="match status" value="1"/>
</dbReference>
<gene>
    <name evidence="7" type="ORF">KSF_037130</name>
</gene>
<evidence type="ECO:0000259" key="6">
    <source>
        <dbReference type="PROSITE" id="PS50011"/>
    </source>
</evidence>
<dbReference type="Pfam" id="PF00069">
    <property type="entry name" value="Pkinase"/>
    <property type="match status" value="1"/>
</dbReference>
<dbReference type="RefSeq" id="WP_220204438.1">
    <property type="nucleotide sequence ID" value="NZ_BNJK01000001.1"/>
</dbReference>
<dbReference type="GO" id="GO:0005524">
    <property type="term" value="F:ATP binding"/>
    <property type="evidence" value="ECO:0007669"/>
    <property type="project" value="UniProtKB-KW"/>
</dbReference>
<comment type="caution">
    <text evidence="7">The sequence shown here is derived from an EMBL/GenBank/DDBJ whole genome shotgun (WGS) entry which is preliminary data.</text>
</comment>
<evidence type="ECO:0000313" key="8">
    <source>
        <dbReference type="Proteomes" id="UP000597444"/>
    </source>
</evidence>
<evidence type="ECO:0000313" key="7">
    <source>
        <dbReference type="EMBL" id="GHO93665.1"/>
    </source>
</evidence>
<organism evidence="7 8">
    <name type="scientific">Reticulibacter mediterranei</name>
    <dbReference type="NCBI Taxonomy" id="2778369"/>
    <lineage>
        <taxon>Bacteria</taxon>
        <taxon>Bacillati</taxon>
        <taxon>Chloroflexota</taxon>
        <taxon>Ktedonobacteria</taxon>
        <taxon>Ktedonobacterales</taxon>
        <taxon>Reticulibacteraceae</taxon>
        <taxon>Reticulibacter</taxon>
    </lineage>
</organism>
<name>A0A8J3IJK6_9CHLR</name>
<evidence type="ECO:0000256" key="5">
    <source>
        <dbReference type="ARBA" id="ARBA00022840"/>
    </source>
</evidence>
<dbReference type="Proteomes" id="UP000597444">
    <property type="component" value="Unassembled WGS sequence"/>
</dbReference>
<evidence type="ECO:0000256" key="2">
    <source>
        <dbReference type="ARBA" id="ARBA00022679"/>
    </source>
</evidence>
<keyword evidence="3" id="KW-0547">Nucleotide-binding</keyword>
<feature type="domain" description="Protein kinase" evidence="6">
    <location>
        <begin position="16"/>
        <end position="293"/>
    </location>
</feature>
<keyword evidence="4" id="KW-0418">Kinase</keyword>
<dbReference type="AlphaFoldDB" id="A0A8J3IJK6"/>
<dbReference type="InterPro" id="IPR050660">
    <property type="entry name" value="NEK_Ser/Thr_kinase"/>
</dbReference>
<dbReference type="InterPro" id="IPR011009">
    <property type="entry name" value="Kinase-like_dom_sf"/>
</dbReference>
<dbReference type="Gene3D" id="3.30.200.20">
    <property type="entry name" value="Phosphorylase Kinase, domain 1"/>
    <property type="match status" value="1"/>
</dbReference>
<protein>
    <recommendedName>
        <fullName evidence="1">non-specific serine/threonine protein kinase</fullName>
        <ecNumber evidence="1">2.7.11.1</ecNumber>
    </recommendedName>
</protein>
<dbReference type="InterPro" id="IPR000719">
    <property type="entry name" value="Prot_kinase_dom"/>
</dbReference>
<sequence length="547" mass="61341">MNQAANRLIGKMIRGYCLEELLVCDDAAATYRARTQELWQVQELLITVLLLPEDYAPEQRNRFRERFLQESQRLATLRHHYLLPLFGSGEQDGLLYLIGPYLLGETLADQLRQHKRWTPEEALGLLTPLASVLDYVHEQGLVYQFLEPANVILQNSVTIQLAGLGRKSLLRQKGLVPEGQSSAAFDHLKSITGAYLGKPQYIAPEVLKGAEADHRSDVYSLGVLLCELLSGQPVLAEQDYYTLAEKHVREPLPPLRELAPDMPASLELVLNRALSRNPERRFQRPLALLNAYSQMLDLRLQTPAPVALVQQVKQMFSLPAAGPENNLYLPSPQQQQPLLASVPEYAEDTTMVVPRQAVSGSLVASQSSVEEEEHTHMTVSSAEETLLVSKEQLLSRLRKAPTGELPPVVTEFDETIVETSKNPFEDTAPQKAVRATEEEAASRPIVYTDAQTISVVDALLQLDTPLGNEDTHPITQMPREESRFEQIDQSEYAAINTDADLPLVQTRTHMMAMASQLQQMKERLREQAKATGIKRLDEPVRQAEYHP</sequence>
<dbReference type="PANTHER" id="PTHR43671:SF13">
    <property type="entry name" value="SERINE_THREONINE-PROTEIN KINASE NEK2"/>
    <property type="match status" value="1"/>
</dbReference>
<dbReference type="Gene3D" id="1.10.510.10">
    <property type="entry name" value="Transferase(Phosphotransferase) domain 1"/>
    <property type="match status" value="1"/>
</dbReference>
<proteinExistence type="predicted"/>
<evidence type="ECO:0000256" key="4">
    <source>
        <dbReference type="ARBA" id="ARBA00022777"/>
    </source>
</evidence>
<dbReference type="CDD" id="cd14014">
    <property type="entry name" value="STKc_PknB_like"/>
    <property type="match status" value="1"/>
</dbReference>
<dbReference type="GO" id="GO:0004674">
    <property type="term" value="F:protein serine/threonine kinase activity"/>
    <property type="evidence" value="ECO:0007669"/>
    <property type="project" value="UniProtKB-EC"/>
</dbReference>
<keyword evidence="5" id="KW-0067">ATP-binding</keyword>
<keyword evidence="2" id="KW-0808">Transferase</keyword>